<evidence type="ECO:0000256" key="1">
    <source>
        <dbReference type="ARBA" id="ARBA00009632"/>
    </source>
</evidence>
<feature type="domain" description="Acetyl-CoA hydrolase/transferase N-terminal" evidence="3">
    <location>
        <begin position="39"/>
        <end position="209"/>
    </location>
</feature>
<dbReference type="PANTHER" id="PTHR21432:SF20">
    <property type="entry name" value="ACETYL-COA HYDROLASE"/>
    <property type="match status" value="1"/>
</dbReference>
<dbReference type="InterPro" id="IPR038460">
    <property type="entry name" value="AcetylCoA_hyd_C_sf"/>
</dbReference>
<sequence length="469" mass="51561">IRMVFLRRVFPVNSRRAQHQFHRLREVSYPVHNKQPNFVSVQEALKDIQSGASIFVGGSSSSPTPLLVGLHEEAERRDLKGISLHHIHLHGPSPWSAEGSSGRVRSNALFLGGGQNKDVNAGRVDFVPIFLTDVAKMFYRKRVPLDAAFVTVSPPDERGFCSLGTSVDCVRSAVTMAPRLIGVVSKNMPRTHGESLVHASHFHALVRDDTHQLYERKMGSMGEAELKIGKLIAENLVDDGSTMQMGVGDVPDATLAALSSHKDLGIHTEMISDGVMQLIENNVITNRLKTTMPGKVVTSFAYGTRKLYDFLDNNPLFHFAGVEWTNDPRVIAAQRQMIAINSFVEIDITGQVCSDSIGRRLLSGFGGQVDFIYGASIADDGLGKPIMAAPSTNKKSGESKIVSQLKPGAGVVTSRAHVHYVVTEYGIANLWGRNVRQRAFDLIRIAHPTHRERLEKEAFERLGCLPSNE</sequence>
<dbReference type="Gene3D" id="3.40.1080.10">
    <property type="entry name" value="Glutaconate Coenzyme A-transferase"/>
    <property type="match status" value="1"/>
</dbReference>
<gene>
    <name evidence="5" type="ORF">PFISCL1PPCAC_2606</name>
</gene>
<organism evidence="5 6">
    <name type="scientific">Pristionchus fissidentatus</name>
    <dbReference type="NCBI Taxonomy" id="1538716"/>
    <lineage>
        <taxon>Eukaryota</taxon>
        <taxon>Metazoa</taxon>
        <taxon>Ecdysozoa</taxon>
        <taxon>Nematoda</taxon>
        <taxon>Chromadorea</taxon>
        <taxon>Rhabditida</taxon>
        <taxon>Rhabditina</taxon>
        <taxon>Diplogasteromorpha</taxon>
        <taxon>Diplogasteroidea</taxon>
        <taxon>Neodiplogasteridae</taxon>
        <taxon>Pristionchus</taxon>
    </lineage>
</organism>
<dbReference type="PANTHER" id="PTHR21432">
    <property type="entry name" value="ACETYL-COA HYDROLASE-RELATED"/>
    <property type="match status" value="1"/>
</dbReference>
<protein>
    <recommendedName>
        <fullName evidence="7">Acetyl-CoA hydrolase</fullName>
    </recommendedName>
</protein>
<name>A0AAV5UY84_9BILA</name>
<proteinExistence type="inferred from homology"/>
<dbReference type="Gene3D" id="3.40.1080.20">
    <property type="entry name" value="Acetyl-CoA hydrolase/transferase C-terminal domain"/>
    <property type="match status" value="1"/>
</dbReference>
<evidence type="ECO:0000256" key="2">
    <source>
        <dbReference type="ARBA" id="ARBA00022679"/>
    </source>
</evidence>
<dbReference type="Gene3D" id="3.30.750.70">
    <property type="entry name" value="4-hydroxybutyrate coenzyme like domains"/>
    <property type="match status" value="1"/>
</dbReference>
<dbReference type="AlphaFoldDB" id="A0AAV5UY84"/>
<dbReference type="InterPro" id="IPR003702">
    <property type="entry name" value="ActCoA_hydro_N"/>
</dbReference>
<dbReference type="GO" id="GO:0008775">
    <property type="term" value="F:acetate CoA-transferase activity"/>
    <property type="evidence" value="ECO:0007669"/>
    <property type="project" value="InterPro"/>
</dbReference>
<accession>A0AAV5UY84</accession>
<dbReference type="Pfam" id="PF13336">
    <property type="entry name" value="AcetylCoA_hyd_C"/>
    <property type="match status" value="1"/>
</dbReference>
<dbReference type="InterPro" id="IPR046433">
    <property type="entry name" value="ActCoA_hydro"/>
</dbReference>
<dbReference type="GO" id="GO:0006083">
    <property type="term" value="P:acetate metabolic process"/>
    <property type="evidence" value="ECO:0007669"/>
    <property type="project" value="InterPro"/>
</dbReference>
<evidence type="ECO:0000313" key="6">
    <source>
        <dbReference type="Proteomes" id="UP001432322"/>
    </source>
</evidence>
<keyword evidence="6" id="KW-1185">Reference proteome</keyword>
<keyword evidence="2" id="KW-0808">Transferase</keyword>
<evidence type="ECO:0000259" key="4">
    <source>
        <dbReference type="Pfam" id="PF13336"/>
    </source>
</evidence>
<comment type="similarity">
    <text evidence="1">Belongs to the acetyl-CoA hydrolase/transferase family.</text>
</comment>
<dbReference type="InterPro" id="IPR026888">
    <property type="entry name" value="AcetylCoA_hyd_C"/>
</dbReference>
<dbReference type="Pfam" id="PF02550">
    <property type="entry name" value="AcetylCoA_hydro"/>
    <property type="match status" value="1"/>
</dbReference>
<evidence type="ECO:0000259" key="3">
    <source>
        <dbReference type="Pfam" id="PF02550"/>
    </source>
</evidence>
<evidence type="ECO:0008006" key="7">
    <source>
        <dbReference type="Google" id="ProtNLM"/>
    </source>
</evidence>
<feature type="non-terminal residue" evidence="5">
    <location>
        <position position="1"/>
    </location>
</feature>
<reference evidence="5" key="1">
    <citation type="submission" date="2023-10" db="EMBL/GenBank/DDBJ databases">
        <title>Genome assembly of Pristionchus species.</title>
        <authorList>
            <person name="Yoshida K."/>
            <person name="Sommer R.J."/>
        </authorList>
    </citation>
    <scope>NUCLEOTIDE SEQUENCE</scope>
    <source>
        <strain evidence="5">RS5133</strain>
    </source>
</reference>
<dbReference type="GO" id="GO:0005739">
    <property type="term" value="C:mitochondrion"/>
    <property type="evidence" value="ECO:0007669"/>
    <property type="project" value="TreeGrafter"/>
</dbReference>
<dbReference type="Proteomes" id="UP001432322">
    <property type="component" value="Unassembled WGS sequence"/>
</dbReference>
<feature type="domain" description="Acetyl-CoA hydrolase/transferase C-terminal" evidence="4">
    <location>
        <begin position="303"/>
        <end position="458"/>
    </location>
</feature>
<dbReference type="EMBL" id="BTSY01000001">
    <property type="protein sequence ID" value="GMT11309.1"/>
    <property type="molecule type" value="Genomic_DNA"/>
</dbReference>
<dbReference type="SUPFAM" id="SSF100950">
    <property type="entry name" value="NagB/RpiA/CoA transferase-like"/>
    <property type="match status" value="2"/>
</dbReference>
<evidence type="ECO:0000313" key="5">
    <source>
        <dbReference type="EMBL" id="GMT11309.1"/>
    </source>
</evidence>
<dbReference type="InterPro" id="IPR037171">
    <property type="entry name" value="NagB/RpiA_transferase-like"/>
</dbReference>
<comment type="caution">
    <text evidence="5">The sequence shown here is derived from an EMBL/GenBank/DDBJ whole genome shotgun (WGS) entry which is preliminary data.</text>
</comment>